<dbReference type="InterPro" id="IPR021248">
    <property type="entry name" value="DUF2787"/>
</dbReference>
<organism evidence="1 2">
    <name type="scientific">Moritella viscosa</name>
    <dbReference type="NCBI Taxonomy" id="80854"/>
    <lineage>
        <taxon>Bacteria</taxon>
        <taxon>Pseudomonadati</taxon>
        <taxon>Pseudomonadota</taxon>
        <taxon>Gammaproteobacteria</taxon>
        <taxon>Alteromonadales</taxon>
        <taxon>Moritellaceae</taxon>
        <taxon>Moritella</taxon>
    </lineage>
</organism>
<dbReference type="GeneID" id="61298022"/>
<dbReference type="RefSeq" id="WP_075473542.1">
    <property type="nucleotide sequence ID" value="NZ_CAWQZC010000127.1"/>
</dbReference>
<name>A0ABY1HCH8_9GAMM</name>
<accession>A0ABY1HCH8</accession>
<dbReference type="PANTHER" id="PTHR38978:SF2">
    <property type="entry name" value="DUF2787 DOMAIN-CONTAINING PROTEIN"/>
    <property type="match status" value="1"/>
</dbReference>
<dbReference type="Gene3D" id="3.10.450.430">
    <property type="entry name" value="Protein of unknown function DUF2787"/>
    <property type="match status" value="1"/>
</dbReference>
<evidence type="ECO:0000313" key="1">
    <source>
        <dbReference type="EMBL" id="SGY91314.1"/>
    </source>
</evidence>
<comment type="caution">
    <text evidence="1">The sequence shown here is derived from an EMBL/GenBank/DDBJ whole genome shotgun (WGS) entry which is preliminary data.</text>
</comment>
<gene>
    <name evidence="1" type="ORF">MT2528_2130</name>
</gene>
<keyword evidence="2" id="KW-1185">Reference proteome</keyword>
<sequence length="140" mass="16078">MKLNFDSDGLLVPVTPTLMDLLAKVAQEQDIPTGINTIVFNFRDSAYNSEDGGFHPVEISITNHNGLWQFDYITSFSYQGYHYPELAKEIDFDMRNGTGLVYPLPMCSLHEVMDFYPTWEMNFCNYQSFAAFDEVKVSTF</sequence>
<evidence type="ECO:0000313" key="2">
    <source>
        <dbReference type="Proteomes" id="UP000182660"/>
    </source>
</evidence>
<protein>
    <recommendedName>
        <fullName evidence="3">DUF2787 domain-containing protein</fullName>
    </recommendedName>
</protein>
<dbReference type="Proteomes" id="UP000182660">
    <property type="component" value="Unassembled WGS sequence"/>
</dbReference>
<dbReference type="Pfam" id="PF10980">
    <property type="entry name" value="DUF2787"/>
    <property type="match status" value="1"/>
</dbReference>
<evidence type="ECO:0008006" key="3">
    <source>
        <dbReference type="Google" id="ProtNLM"/>
    </source>
</evidence>
<reference evidence="1 2" key="1">
    <citation type="submission" date="2016-11" db="EMBL/GenBank/DDBJ databases">
        <authorList>
            <person name="Klemetsen T."/>
        </authorList>
    </citation>
    <scope>NUCLEOTIDE SEQUENCE [LARGE SCALE GENOMIC DNA]</scope>
    <source>
        <strain evidence="1">MT 2528</strain>
    </source>
</reference>
<dbReference type="EMBL" id="FPLJ01000052">
    <property type="protein sequence ID" value="SGY91314.1"/>
    <property type="molecule type" value="Genomic_DNA"/>
</dbReference>
<dbReference type="PANTHER" id="PTHR38978">
    <property type="entry name" value="DUF2787 DOMAIN-CONTAINING PROTEIN"/>
    <property type="match status" value="1"/>
</dbReference>
<proteinExistence type="predicted"/>